<proteinExistence type="predicted"/>
<feature type="transmembrane region" description="Helical" evidence="2">
    <location>
        <begin position="122"/>
        <end position="141"/>
    </location>
</feature>
<keyword evidence="4" id="KW-1185">Reference proteome</keyword>
<accession>A0ABS7SFY9</accession>
<dbReference type="InterPro" id="IPR045713">
    <property type="entry name" value="DUF6069"/>
</dbReference>
<evidence type="ECO:0000313" key="3">
    <source>
        <dbReference type="EMBL" id="MBZ2198640.1"/>
    </source>
</evidence>
<feature type="transmembrane region" description="Helical" evidence="2">
    <location>
        <begin position="97"/>
        <end position="116"/>
    </location>
</feature>
<dbReference type="RefSeq" id="WP_223409768.1">
    <property type="nucleotide sequence ID" value="NZ_JAGSHT010000021.1"/>
</dbReference>
<reference evidence="3 4" key="1">
    <citation type="submission" date="2021-04" db="EMBL/GenBank/DDBJ databases">
        <title>Ruania sp. nov., isolated from sandy soil of mangrove forest.</title>
        <authorList>
            <person name="Ge X."/>
            <person name="Huang R."/>
            <person name="Liu W."/>
        </authorList>
    </citation>
    <scope>NUCLEOTIDE SEQUENCE [LARGE SCALE GENOMIC DNA]</scope>
    <source>
        <strain evidence="3 4">N2-46</strain>
    </source>
</reference>
<name>A0ABS7SFY9_9MICO</name>
<gene>
    <name evidence="3" type="ORF">KCQ71_21005</name>
</gene>
<evidence type="ECO:0000256" key="2">
    <source>
        <dbReference type="SAM" id="Phobius"/>
    </source>
</evidence>
<keyword evidence="2" id="KW-0472">Membrane</keyword>
<dbReference type="EMBL" id="JAGSHT010000021">
    <property type="protein sequence ID" value="MBZ2198640.1"/>
    <property type="molecule type" value="Genomic_DNA"/>
</dbReference>
<feature type="transmembrane region" description="Helical" evidence="2">
    <location>
        <begin position="28"/>
        <end position="50"/>
    </location>
</feature>
<dbReference type="Proteomes" id="UP000826651">
    <property type="component" value="Unassembled WGS sequence"/>
</dbReference>
<evidence type="ECO:0000256" key="1">
    <source>
        <dbReference type="SAM" id="MobiDB-lite"/>
    </source>
</evidence>
<feature type="region of interest" description="Disordered" evidence="1">
    <location>
        <begin position="1"/>
        <end position="20"/>
    </location>
</feature>
<evidence type="ECO:0000313" key="4">
    <source>
        <dbReference type="Proteomes" id="UP000826651"/>
    </source>
</evidence>
<comment type="caution">
    <text evidence="3">The sequence shown here is derived from an EMBL/GenBank/DDBJ whole genome shotgun (WGS) entry which is preliminary data.</text>
</comment>
<organism evidence="3 4">
    <name type="scientific">Occultella gossypii</name>
    <dbReference type="NCBI Taxonomy" id="2800820"/>
    <lineage>
        <taxon>Bacteria</taxon>
        <taxon>Bacillati</taxon>
        <taxon>Actinomycetota</taxon>
        <taxon>Actinomycetes</taxon>
        <taxon>Micrococcales</taxon>
        <taxon>Ruaniaceae</taxon>
        <taxon>Occultella</taxon>
    </lineage>
</organism>
<dbReference type="Pfam" id="PF19545">
    <property type="entry name" value="DUF6069"/>
    <property type="match status" value="1"/>
</dbReference>
<protein>
    <submittedName>
        <fullName evidence="3">Uncharacterized protein</fullName>
    </submittedName>
</protein>
<feature type="transmembrane region" description="Helical" evidence="2">
    <location>
        <begin position="62"/>
        <end position="85"/>
    </location>
</feature>
<sequence length="156" mass="15355">MTTTTPTPATTASTRSTMSASARRLRRSLAVGVGTAVGVGIWLIAVPGVGADLAVTMAEGTARIGLGSVIVACVVAGLAGWGSLALLERLTTGAAKIWAFLAIAVTVISLLGPVGQAQSLEAALTLGAMHLGVGAALIGLLPMRGAGRTNAPAGDR</sequence>
<keyword evidence="2" id="KW-1133">Transmembrane helix</keyword>
<keyword evidence="2" id="KW-0812">Transmembrane</keyword>